<evidence type="ECO:0000256" key="1">
    <source>
        <dbReference type="ARBA" id="ARBA00007788"/>
    </source>
</evidence>
<dbReference type="PANTHER" id="PTHR30603:SF60">
    <property type="entry name" value="RNA POLYMERASE SIGMA FACTOR RPOD"/>
    <property type="match status" value="1"/>
</dbReference>
<dbReference type="SUPFAM" id="SSF88659">
    <property type="entry name" value="Sigma3 and sigma4 domains of RNA polymerase sigma factors"/>
    <property type="match status" value="2"/>
</dbReference>
<dbReference type="PANTHER" id="PTHR30603">
    <property type="entry name" value="RNA POLYMERASE SIGMA FACTOR RPO"/>
    <property type="match status" value="1"/>
</dbReference>
<dbReference type="GO" id="GO:0003677">
    <property type="term" value="F:DNA binding"/>
    <property type="evidence" value="ECO:0007669"/>
    <property type="project" value="UniProtKB-KW"/>
</dbReference>
<dbReference type="SUPFAM" id="SSF88946">
    <property type="entry name" value="Sigma2 domain of RNA polymerase sigma factors"/>
    <property type="match status" value="1"/>
</dbReference>
<evidence type="ECO:0000256" key="6">
    <source>
        <dbReference type="RuleBase" id="RU362124"/>
    </source>
</evidence>
<keyword evidence="4 6" id="KW-0238">DNA-binding</keyword>
<keyword evidence="3 6" id="KW-0731">Sigma factor</keyword>
<dbReference type="InterPro" id="IPR013325">
    <property type="entry name" value="RNA_pol_sigma_r2"/>
</dbReference>
<gene>
    <name evidence="9" type="ORF">ENT73_07405</name>
</gene>
<evidence type="ECO:0000256" key="4">
    <source>
        <dbReference type="ARBA" id="ARBA00023125"/>
    </source>
</evidence>
<dbReference type="InterPro" id="IPR050239">
    <property type="entry name" value="Sigma-70_RNA_pol_init_factors"/>
</dbReference>
<dbReference type="InterPro" id="IPR007627">
    <property type="entry name" value="RNA_pol_sigma70_r2"/>
</dbReference>
<protein>
    <recommendedName>
        <fullName evidence="6">RNA polymerase sigma factor</fullName>
    </recommendedName>
</protein>
<dbReference type="AlphaFoldDB" id="A0A832LWX3"/>
<feature type="domain" description="RNA polymerase sigma-70" evidence="7">
    <location>
        <begin position="293"/>
        <end position="306"/>
    </location>
</feature>
<dbReference type="PRINTS" id="PR00046">
    <property type="entry name" value="SIGMA70FCT"/>
</dbReference>
<dbReference type="NCBIfam" id="TIGR02937">
    <property type="entry name" value="sigma70-ECF"/>
    <property type="match status" value="1"/>
</dbReference>
<dbReference type="GO" id="GO:0016987">
    <property type="term" value="F:sigma factor activity"/>
    <property type="evidence" value="ECO:0007669"/>
    <property type="project" value="UniProtKB-KW"/>
</dbReference>
<dbReference type="CDD" id="cd06171">
    <property type="entry name" value="Sigma70_r4"/>
    <property type="match status" value="1"/>
</dbReference>
<dbReference type="Pfam" id="PF04539">
    <property type="entry name" value="Sigma70_r3"/>
    <property type="match status" value="1"/>
</dbReference>
<keyword evidence="5 6" id="KW-0804">Transcription</keyword>
<evidence type="ECO:0000313" key="9">
    <source>
        <dbReference type="EMBL" id="HGV55884.1"/>
    </source>
</evidence>
<name>A0A832LWX3_9BACT</name>
<comment type="caution">
    <text evidence="9">The sequence shown here is derived from an EMBL/GenBank/DDBJ whole genome shotgun (WGS) entry which is preliminary data.</text>
</comment>
<feature type="domain" description="RNA polymerase sigma-70" evidence="8">
    <location>
        <begin position="463"/>
        <end position="489"/>
    </location>
</feature>
<dbReference type="InterPro" id="IPR009042">
    <property type="entry name" value="RNA_pol_sigma70_r1_2"/>
</dbReference>
<dbReference type="PROSITE" id="PS00716">
    <property type="entry name" value="SIGMA70_2"/>
    <property type="match status" value="1"/>
</dbReference>
<accession>A0A832LWX3</accession>
<evidence type="ECO:0000259" key="7">
    <source>
        <dbReference type="PROSITE" id="PS00715"/>
    </source>
</evidence>
<sequence length="506" mass="59706">MALHQKKSCLFEEEFLLEEVDENLLEEEVKRNKTDESLRIYINEVFNHKLLTKEDEIRIGKTIEENERLILTEIFTYPTQIMKFYQILRGIEKGNNLSLYFKDYEELEKDREKKEAWLTKLKGALLNLLDLDTNSQEWEQRVEIVLNYLYELRPTKLLLDELTCEILETHKKIQAFENLKAKVLQNCPNLKIDLEELLASNGRGRKKSKRFKDLETLPEVQRFTFEGSKLYHDIQSSLNFFGKSLEEVKSSSEKINQAFLKIKRGKEELVKANLRLILSIARKYAPKGALLSDLIQEGNIGLLKAVEKFDYRRGFKFSTYATWWIRQNITKYLAENTRTIRIPVHIIEVIYKISKIVSTKFYQEYGRDPTLEELSKETGLSIERLSYIFKVMKQPVSLESSIGEEEETTLKDFIEDQNVLKPDEVTFNYALSEKIRELLKTLSAREEKVIRLRFGIGEREAYTLEEVGRKFKVTKERIRQIESMALRKLKHPNRLKLLKNFLHHGS</sequence>
<dbReference type="EMBL" id="DSZU01000136">
    <property type="protein sequence ID" value="HGV55884.1"/>
    <property type="molecule type" value="Genomic_DNA"/>
</dbReference>
<dbReference type="InterPro" id="IPR013324">
    <property type="entry name" value="RNA_pol_sigma_r3/r4-like"/>
</dbReference>
<dbReference type="InterPro" id="IPR007630">
    <property type="entry name" value="RNA_pol_sigma70_r4"/>
</dbReference>
<dbReference type="InterPro" id="IPR000943">
    <property type="entry name" value="RNA_pol_sigma70"/>
</dbReference>
<keyword evidence="2 6" id="KW-0805">Transcription regulation</keyword>
<dbReference type="Pfam" id="PF04542">
    <property type="entry name" value="Sigma70_r2"/>
    <property type="match status" value="1"/>
</dbReference>
<comment type="similarity">
    <text evidence="1 6">Belongs to the sigma-70 factor family.</text>
</comment>
<dbReference type="InterPro" id="IPR007624">
    <property type="entry name" value="RNA_pol_sigma70_r3"/>
</dbReference>
<dbReference type="Pfam" id="PF00140">
    <property type="entry name" value="Sigma70_r1_2"/>
    <property type="match status" value="1"/>
</dbReference>
<comment type="function">
    <text evidence="6">Sigma factors are initiation factors that promote the attachment of RNA polymerase to specific initiation sites and are then released.</text>
</comment>
<proteinExistence type="inferred from homology"/>
<reference evidence="9" key="1">
    <citation type="journal article" date="2020" name="mSystems">
        <title>Genome- and Community-Level Interaction Insights into Carbon Utilization and Element Cycling Functions of Hydrothermarchaeota in Hydrothermal Sediment.</title>
        <authorList>
            <person name="Zhou Z."/>
            <person name="Liu Y."/>
            <person name="Xu W."/>
            <person name="Pan J."/>
            <person name="Luo Z.H."/>
            <person name="Li M."/>
        </authorList>
    </citation>
    <scope>NUCLEOTIDE SEQUENCE [LARGE SCALE GENOMIC DNA]</scope>
    <source>
        <strain evidence="9">SpSt-605</strain>
    </source>
</reference>
<dbReference type="GO" id="GO:0006352">
    <property type="term" value="P:DNA-templated transcription initiation"/>
    <property type="evidence" value="ECO:0007669"/>
    <property type="project" value="InterPro"/>
</dbReference>
<evidence type="ECO:0000256" key="2">
    <source>
        <dbReference type="ARBA" id="ARBA00023015"/>
    </source>
</evidence>
<dbReference type="PROSITE" id="PS00715">
    <property type="entry name" value="SIGMA70_1"/>
    <property type="match status" value="1"/>
</dbReference>
<organism evidence="9">
    <name type="scientific">Caldimicrobium thiodismutans</name>
    <dbReference type="NCBI Taxonomy" id="1653476"/>
    <lineage>
        <taxon>Bacteria</taxon>
        <taxon>Pseudomonadati</taxon>
        <taxon>Thermodesulfobacteriota</taxon>
        <taxon>Thermodesulfobacteria</taxon>
        <taxon>Thermodesulfobacteriales</taxon>
        <taxon>Thermodesulfobacteriaceae</taxon>
        <taxon>Caldimicrobium</taxon>
    </lineage>
</organism>
<dbReference type="Pfam" id="PF04545">
    <property type="entry name" value="Sigma70_r4"/>
    <property type="match status" value="1"/>
</dbReference>
<evidence type="ECO:0000256" key="5">
    <source>
        <dbReference type="ARBA" id="ARBA00023163"/>
    </source>
</evidence>
<dbReference type="InterPro" id="IPR036388">
    <property type="entry name" value="WH-like_DNA-bd_sf"/>
</dbReference>
<evidence type="ECO:0000259" key="8">
    <source>
        <dbReference type="PROSITE" id="PS00716"/>
    </source>
</evidence>
<dbReference type="InterPro" id="IPR014284">
    <property type="entry name" value="RNA_pol_sigma-70_dom"/>
</dbReference>
<dbReference type="Gene3D" id="1.10.10.10">
    <property type="entry name" value="Winged helix-like DNA-binding domain superfamily/Winged helix DNA-binding domain"/>
    <property type="match status" value="2"/>
</dbReference>
<dbReference type="Gene3D" id="1.10.601.10">
    <property type="entry name" value="RNA Polymerase Primary Sigma Factor"/>
    <property type="match status" value="1"/>
</dbReference>
<evidence type="ECO:0000256" key="3">
    <source>
        <dbReference type="ARBA" id="ARBA00023082"/>
    </source>
</evidence>